<dbReference type="PANTHER" id="PTHR46830:SF1">
    <property type="entry name" value="ALPHA-1,4-N-ACETYLGLUCOSAMINYLTRANSFERASE"/>
    <property type="match status" value="1"/>
</dbReference>
<sequence>MNQLVKKWFVVLIVALVILLTRVLWKNIVWESKEPLNSEKKQLQEVTRQFKGQLLKSPPAKNYTIRETLPVLVPIICGVSAKKRKIDESGKKYKVPNIVHLVRIGDRVPFDAVTYLTLRSMASIQQPEVIYIYYTTTIPTSKFAERAKKEIPCLQWVKVKDPEYVNGVHVSIFLYSFK</sequence>
<dbReference type="Proteomes" id="UP000008144">
    <property type="component" value="Unassembled WGS sequence"/>
</dbReference>
<dbReference type="AlphaFoldDB" id="F6XZZ5"/>
<accession>F6XZZ5</accession>
<name>F6XZZ5_CIOIN</name>
<protein>
    <submittedName>
        <fullName evidence="1">Uncharacterized LOC101243196</fullName>
    </submittedName>
</protein>
<reference evidence="1" key="2">
    <citation type="submission" date="2025-08" db="UniProtKB">
        <authorList>
            <consortium name="Ensembl"/>
        </authorList>
    </citation>
    <scope>IDENTIFICATION</scope>
</reference>
<dbReference type="InParanoid" id="F6XZZ5"/>
<dbReference type="Ensembl" id="ENSCINT00000001882.3">
    <property type="protein sequence ID" value="ENSCINP00000001882.3"/>
    <property type="gene ID" value="ENSCING00000012808.2"/>
</dbReference>
<reference evidence="2" key="1">
    <citation type="journal article" date="2002" name="Science">
        <title>The draft genome of Ciona intestinalis: insights into chordate and vertebrate origins.</title>
        <authorList>
            <person name="Dehal P."/>
            <person name="Satou Y."/>
            <person name="Campbell R.K."/>
            <person name="Chapman J."/>
            <person name="Degnan B."/>
            <person name="De Tomaso A."/>
            <person name="Davidson B."/>
            <person name="Di Gregorio A."/>
            <person name="Gelpke M."/>
            <person name="Goodstein D.M."/>
            <person name="Harafuji N."/>
            <person name="Hastings K.E."/>
            <person name="Ho I."/>
            <person name="Hotta K."/>
            <person name="Huang W."/>
            <person name="Kawashima T."/>
            <person name="Lemaire P."/>
            <person name="Martinez D."/>
            <person name="Meinertzhagen I.A."/>
            <person name="Necula S."/>
            <person name="Nonaka M."/>
            <person name="Putnam N."/>
            <person name="Rash S."/>
            <person name="Saiga H."/>
            <person name="Satake M."/>
            <person name="Terry A."/>
            <person name="Yamada L."/>
            <person name="Wang H.G."/>
            <person name="Awazu S."/>
            <person name="Azumi K."/>
            <person name="Boore J."/>
            <person name="Branno M."/>
            <person name="Chin-Bow S."/>
            <person name="DeSantis R."/>
            <person name="Doyle S."/>
            <person name="Francino P."/>
            <person name="Keys D.N."/>
            <person name="Haga S."/>
            <person name="Hayashi H."/>
            <person name="Hino K."/>
            <person name="Imai K.S."/>
            <person name="Inaba K."/>
            <person name="Kano S."/>
            <person name="Kobayashi K."/>
            <person name="Kobayashi M."/>
            <person name="Lee B.I."/>
            <person name="Makabe K.W."/>
            <person name="Manohar C."/>
            <person name="Matassi G."/>
            <person name="Medina M."/>
            <person name="Mochizuki Y."/>
            <person name="Mount S."/>
            <person name="Morishita T."/>
            <person name="Miura S."/>
            <person name="Nakayama A."/>
            <person name="Nishizaka S."/>
            <person name="Nomoto H."/>
            <person name="Ohta F."/>
            <person name="Oishi K."/>
            <person name="Rigoutsos I."/>
            <person name="Sano M."/>
            <person name="Sasaki A."/>
            <person name="Sasakura Y."/>
            <person name="Shoguchi E."/>
            <person name="Shin-i T."/>
            <person name="Spagnuolo A."/>
            <person name="Stainier D."/>
            <person name="Suzuki M.M."/>
            <person name="Tassy O."/>
            <person name="Takatori N."/>
            <person name="Tokuoka M."/>
            <person name="Yagi K."/>
            <person name="Yoshizaki F."/>
            <person name="Wada S."/>
            <person name="Zhang C."/>
            <person name="Hyatt P.D."/>
            <person name="Larimer F."/>
            <person name="Detter C."/>
            <person name="Doggett N."/>
            <person name="Glavina T."/>
            <person name="Hawkins T."/>
            <person name="Richardson P."/>
            <person name="Lucas S."/>
            <person name="Kohara Y."/>
            <person name="Levine M."/>
            <person name="Satoh N."/>
            <person name="Rokhsar D.S."/>
        </authorList>
    </citation>
    <scope>NUCLEOTIDE SEQUENCE [LARGE SCALE GENOMIC DNA]</scope>
</reference>
<dbReference type="PANTHER" id="PTHR46830">
    <property type="entry name" value="TRANSFERASE, PUTATIVE-RELATED"/>
    <property type="match status" value="1"/>
</dbReference>
<proteinExistence type="predicted"/>
<keyword evidence="2" id="KW-1185">Reference proteome</keyword>
<gene>
    <name evidence="1" type="primary">LOC101243196</name>
</gene>
<organism evidence="1 2">
    <name type="scientific">Ciona intestinalis</name>
    <name type="common">Transparent sea squirt</name>
    <name type="synonym">Ascidia intestinalis</name>
    <dbReference type="NCBI Taxonomy" id="7719"/>
    <lineage>
        <taxon>Eukaryota</taxon>
        <taxon>Metazoa</taxon>
        <taxon>Chordata</taxon>
        <taxon>Tunicata</taxon>
        <taxon>Ascidiacea</taxon>
        <taxon>Phlebobranchia</taxon>
        <taxon>Cionidae</taxon>
        <taxon>Ciona</taxon>
    </lineage>
</organism>
<evidence type="ECO:0000313" key="2">
    <source>
        <dbReference type="Proteomes" id="UP000008144"/>
    </source>
</evidence>
<reference evidence="1" key="3">
    <citation type="submission" date="2025-09" db="UniProtKB">
        <authorList>
            <consortium name="Ensembl"/>
        </authorList>
    </citation>
    <scope>IDENTIFICATION</scope>
</reference>
<evidence type="ECO:0000313" key="1">
    <source>
        <dbReference type="Ensembl" id="ENSCINP00000001882.3"/>
    </source>
</evidence>
<dbReference type="GeneTree" id="ENSGT00940000169238"/>
<dbReference type="HOGENOM" id="CLU_1510083_0_0_1"/>